<feature type="signal peptide" evidence="2">
    <location>
        <begin position="1"/>
        <end position="18"/>
    </location>
</feature>
<dbReference type="EMBL" id="LQOV01000009">
    <property type="protein sequence ID" value="ORV54153.1"/>
    <property type="molecule type" value="Genomic_DNA"/>
</dbReference>
<dbReference type="STRING" id="292462.AWC05_18870"/>
<comment type="caution">
    <text evidence="3">The sequence shown here is derived from an EMBL/GenBank/DDBJ whole genome shotgun (WGS) entry which is preliminary data.</text>
</comment>
<dbReference type="OrthoDB" id="4673009at2"/>
<evidence type="ECO:0000313" key="4">
    <source>
        <dbReference type="Proteomes" id="UP000193010"/>
    </source>
</evidence>
<evidence type="ECO:0000256" key="2">
    <source>
        <dbReference type="SAM" id="SignalP"/>
    </source>
</evidence>
<accession>A0A1X1UBE1</accession>
<gene>
    <name evidence="3" type="ORF">AWC05_18870</name>
</gene>
<sequence length="414" mass="42707">MRGLVGALMILSAATLVACSGPSKSTGASANSSARLAAPGEELLASQIPWNQVGPGWILATWSAPQAASQNPPTSAPRPPTQPLTLYLFDPAGGRYAITTIPPSPATEPGGAGNPRDLADWSGDGRHALLEDRFAAGGHITMTDVDLATGTKQSFTIASQGSALGAYSRPTGQAILVSDFDTSSGDYKTYKSTLERIDLRGDKQLAFSTDRLGGAGKFDGGYLQTPDGDQLVLGTDNGMVVMGNDGVITRQLPMPAPRASCRPVRWWTPSVVLAACVVPPGVADGAQLWQVPLDGGAPTALTPVDDGQIGYQNAFRVPSGTFLENVPGCGGDGLLFRLNADMTTTQVTVPGVDSGRTVRVVGVTGDKLLLRTSGNCGSHNAVLRVYDPAANSATVLPGPPGDGSLERAILYPTA</sequence>
<feature type="region of interest" description="Disordered" evidence="1">
    <location>
        <begin position="65"/>
        <end position="84"/>
    </location>
</feature>
<dbReference type="RefSeq" id="WP_085221749.1">
    <property type="nucleotide sequence ID" value="NZ_AP022576.1"/>
</dbReference>
<feature type="chain" id="PRO_5038536915" evidence="2">
    <location>
        <begin position="19"/>
        <end position="414"/>
    </location>
</feature>
<organism evidence="3 4">
    <name type="scientific">Mycobacterium florentinum</name>
    <dbReference type="NCBI Taxonomy" id="292462"/>
    <lineage>
        <taxon>Bacteria</taxon>
        <taxon>Bacillati</taxon>
        <taxon>Actinomycetota</taxon>
        <taxon>Actinomycetes</taxon>
        <taxon>Mycobacteriales</taxon>
        <taxon>Mycobacteriaceae</taxon>
        <taxon>Mycobacterium</taxon>
        <taxon>Mycobacterium simiae complex</taxon>
    </lineage>
</organism>
<dbReference type="AlphaFoldDB" id="A0A1X1UBE1"/>
<keyword evidence="4" id="KW-1185">Reference proteome</keyword>
<dbReference type="SUPFAM" id="SSF69304">
    <property type="entry name" value="Tricorn protease N-terminal domain"/>
    <property type="match status" value="1"/>
</dbReference>
<name>A0A1X1UBE1_MYCFL</name>
<evidence type="ECO:0000313" key="3">
    <source>
        <dbReference type="EMBL" id="ORV54153.1"/>
    </source>
</evidence>
<dbReference type="PROSITE" id="PS51257">
    <property type="entry name" value="PROKAR_LIPOPROTEIN"/>
    <property type="match status" value="1"/>
</dbReference>
<reference evidence="3 4" key="1">
    <citation type="submission" date="2016-01" db="EMBL/GenBank/DDBJ databases">
        <title>The new phylogeny of the genus Mycobacterium.</title>
        <authorList>
            <person name="Tarcisio F."/>
            <person name="Conor M."/>
            <person name="Antonella G."/>
            <person name="Elisabetta G."/>
            <person name="Giulia F.S."/>
            <person name="Sara T."/>
            <person name="Anna F."/>
            <person name="Clotilde B."/>
            <person name="Roberto B."/>
            <person name="Veronica D.S."/>
            <person name="Fabio R."/>
            <person name="Monica P."/>
            <person name="Olivier J."/>
            <person name="Enrico T."/>
            <person name="Nicola S."/>
        </authorList>
    </citation>
    <scope>NUCLEOTIDE SEQUENCE [LARGE SCALE GENOMIC DNA]</scope>
    <source>
        <strain evidence="3 4">DSM 44852</strain>
    </source>
</reference>
<dbReference type="Proteomes" id="UP000193010">
    <property type="component" value="Unassembled WGS sequence"/>
</dbReference>
<proteinExistence type="predicted"/>
<evidence type="ECO:0000256" key="1">
    <source>
        <dbReference type="SAM" id="MobiDB-lite"/>
    </source>
</evidence>
<keyword evidence="2" id="KW-0732">Signal</keyword>
<protein>
    <submittedName>
        <fullName evidence="3">Uncharacterized protein</fullName>
    </submittedName>
</protein>